<keyword evidence="4" id="KW-0804">Transcription</keyword>
<evidence type="ECO:0000256" key="3">
    <source>
        <dbReference type="ARBA" id="ARBA00023125"/>
    </source>
</evidence>
<dbReference type="SMART" id="SM00354">
    <property type="entry name" value="HTH_LACI"/>
    <property type="match status" value="1"/>
</dbReference>
<dbReference type="GO" id="GO:0000976">
    <property type="term" value="F:transcription cis-regulatory region binding"/>
    <property type="evidence" value="ECO:0007669"/>
    <property type="project" value="TreeGrafter"/>
</dbReference>
<dbReference type="InterPro" id="IPR028082">
    <property type="entry name" value="Peripla_BP_I"/>
</dbReference>
<protein>
    <submittedName>
        <fullName evidence="6">Transcriptional regulator</fullName>
    </submittedName>
</protein>
<dbReference type="InterPro" id="IPR001761">
    <property type="entry name" value="Peripla_BP/Lac1_sug-bd_dom"/>
</dbReference>
<dbReference type="GO" id="GO:0003700">
    <property type="term" value="F:DNA-binding transcription factor activity"/>
    <property type="evidence" value="ECO:0007669"/>
    <property type="project" value="TreeGrafter"/>
</dbReference>
<comment type="caution">
    <text evidence="6">The sequence shown here is derived from an EMBL/GenBank/DDBJ whole genome shotgun (WGS) entry which is preliminary data.</text>
</comment>
<keyword evidence="3" id="KW-0238">DNA-binding</keyword>
<dbReference type="Gene3D" id="1.10.260.40">
    <property type="entry name" value="lambda repressor-like DNA-binding domains"/>
    <property type="match status" value="1"/>
</dbReference>
<reference evidence="6 7" key="1">
    <citation type="journal article" date="2018" name="Int. J. Syst. Evol. Microbiol.">
        <title>Pseudooceanicola lipolyticus sp. nov., a marine alphaproteobacterium, reclassification of Oceanicola flagellatus as Pseudooceanicola flagellatus comb. nov. and emended description of the genus Pseudooceanicola.</title>
        <authorList>
            <person name="Huang M.-M."/>
            <person name="Guo L.-L."/>
            <person name="Wu Y.-H."/>
            <person name="Lai Q.-L."/>
            <person name="Shao Z.-Z."/>
            <person name="Wang C.-S."/>
            <person name="Wu M."/>
            <person name="Xu X.-W."/>
        </authorList>
    </citation>
    <scope>NUCLEOTIDE SEQUENCE [LARGE SCALE GENOMIC DNA]</scope>
    <source>
        <strain evidence="6 7">157</strain>
    </source>
</reference>
<dbReference type="CDD" id="cd06278">
    <property type="entry name" value="PBP1_LacI-like"/>
    <property type="match status" value="1"/>
</dbReference>
<dbReference type="Gene3D" id="3.40.50.2300">
    <property type="match status" value="2"/>
</dbReference>
<dbReference type="Pfam" id="PF00356">
    <property type="entry name" value="LacI"/>
    <property type="match status" value="1"/>
</dbReference>
<dbReference type="Proteomes" id="UP000231553">
    <property type="component" value="Unassembled WGS sequence"/>
</dbReference>
<name>A0A2M8J7N6_9RHOB</name>
<feature type="domain" description="HTH lacI-type" evidence="5">
    <location>
        <begin position="1"/>
        <end position="50"/>
    </location>
</feature>
<dbReference type="SUPFAM" id="SSF53822">
    <property type="entry name" value="Periplasmic binding protein-like I"/>
    <property type="match status" value="1"/>
</dbReference>
<evidence type="ECO:0000313" key="6">
    <source>
        <dbReference type="EMBL" id="PJE38774.1"/>
    </source>
</evidence>
<evidence type="ECO:0000256" key="2">
    <source>
        <dbReference type="ARBA" id="ARBA00023015"/>
    </source>
</evidence>
<accession>A0A2M8J7N6</accession>
<dbReference type="PANTHER" id="PTHR30146">
    <property type="entry name" value="LACI-RELATED TRANSCRIPTIONAL REPRESSOR"/>
    <property type="match status" value="1"/>
</dbReference>
<proteinExistence type="predicted"/>
<keyword evidence="7" id="KW-1185">Reference proteome</keyword>
<dbReference type="PROSITE" id="PS50932">
    <property type="entry name" value="HTH_LACI_2"/>
    <property type="match status" value="1"/>
</dbReference>
<keyword evidence="2" id="KW-0805">Transcription regulation</keyword>
<organism evidence="6 7">
    <name type="scientific">Pseudooceanicola lipolyticus</name>
    <dbReference type="NCBI Taxonomy" id="2029104"/>
    <lineage>
        <taxon>Bacteria</taxon>
        <taxon>Pseudomonadati</taxon>
        <taxon>Pseudomonadota</taxon>
        <taxon>Alphaproteobacteria</taxon>
        <taxon>Rhodobacterales</taxon>
        <taxon>Paracoccaceae</taxon>
        <taxon>Pseudooceanicola</taxon>
    </lineage>
</organism>
<evidence type="ECO:0000259" key="5">
    <source>
        <dbReference type="PROSITE" id="PS50932"/>
    </source>
</evidence>
<evidence type="ECO:0000256" key="1">
    <source>
        <dbReference type="ARBA" id="ARBA00022491"/>
    </source>
</evidence>
<sequence length="328" mass="35354">MAKLAGVSQPAVSRAFNPGAPITKEKRDRILAAARELGYVPNVFASSLSRSSSKIVAVISGNLNNPFYSESLQCFVEQIQRTGRQVLAFTVQEDQNSDDVMMQALRYPVDGVVVTSATVTSSMVKLSEGLGIPVIMYNRRVPDANLPSVLCDNEGGAAALARRMHAAGARKFLVLRGDPAGSTSMARVQGFRDALKKLKGAQVEEIDGQSSYAGAYRATVSRFDKPLADWPDAIFGVNDIMAIGCADALRGHFGKKIPDDIMLAGFDGIREAQREPYHLATVRQPIERMVTETLELLDAAKSDEGAPAALRVIQGDMIPGVTIQSRED</sequence>
<gene>
    <name evidence="6" type="ORF">CVM52_00455</name>
</gene>
<dbReference type="CDD" id="cd01392">
    <property type="entry name" value="HTH_LacI"/>
    <property type="match status" value="1"/>
</dbReference>
<dbReference type="SUPFAM" id="SSF47413">
    <property type="entry name" value="lambda repressor-like DNA-binding domains"/>
    <property type="match status" value="1"/>
</dbReference>
<dbReference type="PANTHER" id="PTHR30146:SF95">
    <property type="entry name" value="RIBOSE OPERON REPRESSOR"/>
    <property type="match status" value="1"/>
</dbReference>
<evidence type="ECO:0000313" key="7">
    <source>
        <dbReference type="Proteomes" id="UP000231553"/>
    </source>
</evidence>
<keyword evidence="1" id="KW-0678">Repressor</keyword>
<dbReference type="AlphaFoldDB" id="A0A2M8J7N6"/>
<dbReference type="OrthoDB" id="8433438at2"/>
<dbReference type="InterPro" id="IPR000843">
    <property type="entry name" value="HTH_LacI"/>
</dbReference>
<dbReference type="Pfam" id="PF00532">
    <property type="entry name" value="Peripla_BP_1"/>
    <property type="match status" value="1"/>
</dbReference>
<evidence type="ECO:0000256" key="4">
    <source>
        <dbReference type="ARBA" id="ARBA00023163"/>
    </source>
</evidence>
<dbReference type="EMBL" id="PGTB01000001">
    <property type="protein sequence ID" value="PJE38774.1"/>
    <property type="molecule type" value="Genomic_DNA"/>
</dbReference>
<dbReference type="InterPro" id="IPR010982">
    <property type="entry name" value="Lambda_DNA-bd_dom_sf"/>
</dbReference>